<proteinExistence type="inferred from homology"/>
<dbReference type="Gene3D" id="3.60.20.10">
    <property type="entry name" value="Glutamine Phosphoribosylpyrophosphate, subunit 1, domain 1"/>
    <property type="match status" value="1"/>
</dbReference>
<dbReference type="InterPro" id="IPR006311">
    <property type="entry name" value="TAT_signal"/>
</dbReference>
<keyword evidence="5" id="KW-0732">Signal</keyword>
<keyword evidence="3" id="KW-0865">Zymogen</keyword>
<dbReference type="InterPro" id="IPR043147">
    <property type="entry name" value="Penicillin_amidase_A-knob"/>
</dbReference>
<dbReference type="PANTHER" id="PTHR34218">
    <property type="entry name" value="PEPTIDASE S45 PENICILLIN AMIDASE"/>
    <property type="match status" value="1"/>
</dbReference>
<organism evidence="6 7">
    <name type="scientific">Rhizosaccharibacter radicis</name>
    <dbReference type="NCBI Taxonomy" id="2782605"/>
    <lineage>
        <taxon>Bacteria</taxon>
        <taxon>Pseudomonadati</taxon>
        <taxon>Pseudomonadota</taxon>
        <taxon>Alphaproteobacteria</taxon>
        <taxon>Acetobacterales</taxon>
        <taxon>Acetobacteraceae</taxon>
        <taxon>Rhizosaccharibacter</taxon>
    </lineage>
</organism>
<evidence type="ECO:0000256" key="3">
    <source>
        <dbReference type="ARBA" id="ARBA00023145"/>
    </source>
</evidence>
<comment type="similarity">
    <text evidence="1">Belongs to the peptidase S45 family.</text>
</comment>
<evidence type="ECO:0000256" key="1">
    <source>
        <dbReference type="ARBA" id="ARBA00006586"/>
    </source>
</evidence>
<dbReference type="Proteomes" id="UP001524547">
    <property type="component" value="Unassembled WGS sequence"/>
</dbReference>
<feature type="signal peptide" evidence="5">
    <location>
        <begin position="1"/>
        <end position="34"/>
    </location>
</feature>
<dbReference type="SUPFAM" id="SSF56235">
    <property type="entry name" value="N-terminal nucleophile aminohydrolases (Ntn hydrolases)"/>
    <property type="match status" value="1"/>
</dbReference>
<dbReference type="PANTHER" id="PTHR34218:SF4">
    <property type="entry name" value="ACYL-HOMOSERINE LACTONE ACYLASE QUIP"/>
    <property type="match status" value="1"/>
</dbReference>
<keyword evidence="7" id="KW-1185">Reference proteome</keyword>
<feature type="region of interest" description="Disordered" evidence="4">
    <location>
        <begin position="207"/>
        <end position="239"/>
    </location>
</feature>
<evidence type="ECO:0000256" key="4">
    <source>
        <dbReference type="SAM" id="MobiDB-lite"/>
    </source>
</evidence>
<feature type="chain" id="PRO_5045641921" evidence="5">
    <location>
        <begin position="35"/>
        <end position="791"/>
    </location>
</feature>
<dbReference type="CDD" id="cd03747">
    <property type="entry name" value="Ntn_PGA_like"/>
    <property type="match status" value="1"/>
</dbReference>
<protein>
    <submittedName>
        <fullName evidence="6">Penicillin acylase family protein</fullName>
    </submittedName>
</protein>
<evidence type="ECO:0000313" key="6">
    <source>
        <dbReference type="EMBL" id="MCQ8241423.1"/>
    </source>
</evidence>
<gene>
    <name evidence="6" type="ORF">NFI88_11305</name>
</gene>
<comment type="caution">
    <text evidence="6">The sequence shown here is derived from an EMBL/GenBank/DDBJ whole genome shotgun (WGS) entry which is preliminary data.</text>
</comment>
<dbReference type="InterPro" id="IPR002692">
    <property type="entry name" value="S45"/>
</dbReference>
<evidence type="ECO:0000256" key="2">
    <source>
        <dbReference type="ARBA" id="ARBA00022801"/>
    </source>
</evidence>
<keyword evidence="2" id="KW-0378">Hydrolase</keyword>
<dbReference type="InterPro" id="IPR029055">
    <property type="entry name" value="Ntn_hydrolases_N"/>
</dbReference>
<name>A0ABT1W0Q4_9PROT</name>
<dbReference type="InterPro" id="IPR014395">
    <property type="entry name" value="Pen/GL7ACA/AHL_acylase"/>
</dbReference>
<dbReference type="Pfam" id="PF01804">
    <property type="entry name" value="Penicil_amidase"/>
    <property type="match status" value="1"/>
</dbReference>
<evidence type="ECO:0000256" key="5">
    <source>
        <dbReference type="SAM" id="SignalP"/>
    </source>
</evidence>
<dbReference type="PIRSF" id="PIRSF001227">
    <property type="entry name" value="Pen_acylase"/>
    <property type="match status" value="1"/>
</dbReference>
<dbReference type="Gene3D" id="1.10.1400.10">
    <property type="match status" value="1"/>
</dbReference>
<accession>A0ABT1W0Q4</accession>
<dbReference type="PROSITE" id="PS51318">
    <property type="entry name" value="TAT"/>
    <property type="match status" value="1"/>
</dbReference>
<dbReference type="InterPro" id="IPR043146">
    <property type="entry name" value="Penicillin_amidase_N_B-knob"/>
</dbReference>
<dbReference type="InterPro" id="IPR023343">
    <property type="entry name" value="Penicillin_amidase_dom1"/>
</dbReference>
<reference evidence="6 7" key="1">
    <citation type="submission" date="2022-06" db="EMBL/GenBank/DDBJ databases">
        <title>Rhizosaccharibacter gen. nov. sp. nov. KSS12, endophytic bacteria isolated from sugarcane.</title>
        <authorList>
            <person name="Pitiwittayakul N."/>
        </authorList>
    </citation>
    <scope>NUCLEOTIDE SEQUENCE [LARGE SCALE GENOMIC DNA]</scope>
    <source>
        <strain evidence="6 7">KSS12</strain>
    </source>
</reference>
<evidence type="ECO:0000313" key="7">
    <source>
        <dbReference type="Proteomes" id="UP001524547"/>
    </source>
</evidence>
<dbReference type="RefSeq" id="WP_422920163.1">
    <property type="nucleotide sequence ID" value="NZ_JAMZEJ010000006.1"/>
</dbReference>
<sequence>MTRRRFSKRPGVGRRRWLRALLAACLLPPAAVLAAGAVLWNTLPAHHATLRIPGLHHPVSAVVDGNGVPHIRADDLDDAAAAVGFFHARDRMFQMELMRRAGSGRLSELAGPAALPFDRTMRTLGLRRIAENAVLALPAPVRAEIEAYARGVNAAIRDRGRFISPEFVLFGPPEPWSAADTLLWGRLMALQLSGNWRTELARLSALDENKGGPRPSVQSLLSLWPSEDGTPAPSADAAPSPPFRFAALLDRTVPRWPARFTGPEEASDEWAVDGAHSATGHSLLAGDPHLALGFPAVWYLMRIDLPDRSLVGSTAPGTPFLVIGQNGRLAWTFTSNSADTQDLFIETLDGADRYRTPDGSAPFLVRTERIRVRGHPDEMLRVRETRHGPVISDLSPGPNGGGTVVAADMLNLRQPDAAPGLAALDAATDLDAAGRAAAMITTPVQNLLVADHDHIALFTTGAVPVRRAGDGSLPRDGASGAFDWTGLASGPDLPVLRDPPSGHLLNGNERTAPPDFPVFLGRDWPGDWRARRIRALLETGGRPALADFTRMQADDLSAFATAMRRWMRDPRVAPPPGGMADKAWTLLQGWDGRMDAAAPQPLIFNAWIQRFVSLVEAEGHVPVGAAGAWPDLAASFLEGTGAAWCGGDCVPLLHRAFAEAVASVARTQGADPGSWRWDRAHRAVFANAFLDNVPLVRLLARAEVPVPGDDTTLFRGGSGTLEDYTATHGGAYRGVYDLGDPEKSRFILTPGQSGSWLSPFAWNLMRKWAAGTTISIGKVPERPSATVELDP</sequence>
<dbReference type="Gene3D" id="1.10.439.10">
    <property type="entry name" value="Penicillin Amidohydrolase, domain 1"/>
    <property type="match status" value="1"/>
</dbReference>
<dbReference type="EMBL" id="JAMZEJ010000006">
    <property type="protein sequence ID" value="MCQ8241423.1"/>
    <property type="molecule type" value="Genomic_DNA"/>
</dbReference>
<dbReference type="Gene3D" id="2.30.120.10">
    <property type="match status" value="1"/>
</dbReference>